<comment type="similarity">
    <text evidence="1">Belongs to the sulfatase family.</text>
</comment>
<dbReference type="EMBL" id="CP036279">
    <property type="protein sequence ID" value="QDU61191.1"/>
    <property type="molecule type" value="Genomic_DNA"/>
</dbReference>
<evidence type="ECO:0000256" key="1">
    <source>
        <dbReference type="ARBA" id="ARBA00008779"/>
    </source>
</evidence>
<dbReference type="PROSITE" id="PS00523">
    <property type="entry name" value="SULFATASE_1"/>
    <property type="match status" value="1"/>
</dbReference>
<gene>
    <name evidence="6" type="primary">atsA_19</name>
    <name evidence="6" type="ORF">Pan216_20450</name>
</gene>
<evidence type="ECO:0000256" key="4">
    <source>
        <dbReference type="ARBA" id="ARBA00022837"/>
    </source>
</evidence>
<dbReference type="AlphaFoldDB" id="A0A518B2H0"/>
<keyword evidence="3 6" id="KW-0378">Hydrolase</keyword>
<feature type="domain" description="Sulfatase N-terminal" evidence="5">
    <location>
        <begin position="45"/>
        <end position="359"/>
    </location>
</feature>
<dbReference type="PANTHER" id="PTHR42693:SF53">
    <property type="entry name" value="ENDO-4-O-SULFATASE"/>
    <property type="match status" value="1"/>
</dbReference>
<keyword evidence="4" id="KW-0106">Calcium</keyword>
<sequence>MRPQSFGYRSSASRIGPLLLTTLVGWASLCHWSAPASARDVATRPNFVIVLADDLGYGDVHFQGNPDRTTPNLDALAAEGLRLTDFHVSGPVCSPTRAGLLTGRYQQRCGVDGVINAGFDKNRHHGLQPDEVTFAECLHDVGYTTGLCGKWHLGYEPKYNPTHQGFDLFRGYVSGNIDYQSHFDRVGVKDWWRQAQLKDEPGYSTHLITSHAVDFIDKNHDGPFCLYIAHEAPHTPFQGPNDPAFRVEGKVVQERVSPAHKRRAYREMIEEMDRGVGDVLAALKRHQIDDRTLVLFFSDNGAARDGSNGELRGFKGSLWEGGIRVPAVAWSPATIKAGGVCEETVFSLDIMPTMLALAGTTAPKNRPLDGVNVSGVLMRDEPAPKRTLFWKYGRKRAVRRGPWKLVENAPGLEGTGLFRLDTDLSEMTNLAAKHPEVVSSLTRALADWEKSVASSATPQPGRSSK</sequence>
<evidence type="ECO:0000256" key="3">
    <source>
        <dbReference type="ARBA" id="ARBA00022801"/>
    </source>
</evidence>
<name>A0A518B2H0_9BACT</name>
<dbReference type="OrthoDB" id="9783154at2"/>
<dbReference type="SUPFAM" id="SSF53649">
    <property type="entry name" value="Alkaline phosphatase-like"/>
    <property type="match status" value="1"/>
</dbReference>
<evidence type="ECO:0000256" key="2">
    <source>
        <dbReference type="ARBA" id="ARBA00022723"/>
    </source>
</evidence>
<dbReference type="PANTHER" id="PTHR42693">
    <property type="entry name" value="ARYLSULFATASE FAMILY MEMBER"/>
    <property type="match status" value="1"/>
</dbReference>
<dbReference type="Pfam" id="PF00884">
    <property type="entry name" value="Sulfatase"/>
    <property type="match status" value="1"/>
</dbReference>
<dbReference type="GO" id="GO:0046872">
    <property type="term" value="F:metal ion binding"/>
    <property type="evidence" value="ECO:0007669"/>
    <property type="project" value="UniProtKB-KW"/>
</dbReference>
<dbReference type="GO" id="GO:0004065">
    <property type="term" value="F:arylsulfatase activity"/>
    <property type="evidence" value="ECO:0007669"/>
    <property type="project" value="UniProtKB-EC"/>
</dbReference>
<keyword evidence="7" id="KW-1185">Reference proteome</keyword>
<evidence type="ECO:0000313" key="7">
    <source>
        <dbReference type="Proteomes" id="UP000317093"/>
    </source>
</evidence>
<dbReference type="Gene3D" id="3.30.1120.10">
    <property type="match status" value="1"/>
</dbReference>
<dbReference type="InterPro" id="IPR024607">
    <property type="entry name" value="Sulfatase_CS"/>
</dbReference>
<protein>
    <submittedName>
        <fullName evidence="6">Arylsulfatase</fullName>
        <ecNumber evidence="6">3.1.6.1</ecNumber>
    </submittedName>
</protein>
<organism evidence="6 7">
    <name type="scientific">Kolteria novifilia</name>
    <dbReference type="NCBI Taxonomy" id="2527975"/>
    <lineage>
        <taxon>Bacteria</taxon>
        <taxon>Pseudomonadati</taxon>
        <taxon>Planctomycetota</taxon>
        <taxon>Planctomycetia</taxon>
        <taxon>Kolteriales</taxon>
        <taxon>Kolteriaceae</taxon>
        <taxon>Kolteria</taxon>
    </lineage>
</organism>
<dbReference type="EC" id="3.1.6.1" evidence="6"/>
<dbReference type="KEGG" id="knv:Pan216_20450"/>
<keyword evidence="2" id="KW-0479">Metal-binding</keyword>
<evidence type="ECO:0000259" key="5">
    <source>
        <dbReference type="Pfam" id="PF00884"/>
    </source>
</evidence>
<dbReference type="Proteomes" id="UP000317093">
    <property type="component" value="Chromosome"/>
</dbReference>
<dbReference type="InterPro" id="IPR017850">
    <property type="entry name" value="Alkaline_phosphatase_core_sf"/>
</dbReference>
<dbReference type="InterPro" id="IPR050738">
    <property type="entry name" value="Sulfatase"/>
</dbReference>
<proteinExistence type="inferred from homology"/>
<dbReference type="InterPro" id="IPR000917">
    <property type="entry name" value="Sulfatase_N"/>
</dbReference>
<dbReference type="Gene3D" id="3.40.720.10">
    <property type="entry name" value="Alkaline Phosphatase, subunit A"/>
    <property type="match status" value="1"/>
</dbReference>
<accession>A0A518B2H0</accession>
<dbReference type="RefSeq" id="WP_145257818.1">
    <property type="nucleotide sequence ID" value="NZ_CP036279.1"/>
</dbReference>
<evidence type="ECO:0000313" key="6">
    <source>
        <dbReference type="EMBL" id="QDU61191.1"/>
    </source>
</evidence>
<reference evidence="6 7" key="1">
    <citation type="submission" date="2019-02" db="EMBL/GenBank/DDBJ databases">
        <title>Deep-cultivation of Planctomycetes and their phenomic and genomic characterization uncovers novel biology.</title>
        <authorList>
            <person name="Wiegand S."/>
            <person name="Jogler M."/>
            <person name="Boedeker C."/>
            <person name="Pinto D."/>
            <person name="Vollmers J."/>
            <person name="Rivas-Marin E."/>
            <person name="Kohn T."/>
            <person name="Peeters S.H."/>
            <person name="Heuer A."/>
            <person name="Rast P."/>
            <person name="Oberbeckmann S."/>
            <person name="Bunk B."/>
            <person name="Jeske O."/>
            <person name="Meyerdierks A."/>
            <person name="Storesund J.E."/>
            <person name="Kallscheuer N."/>
            <person name="Luecker S."/>
            <person name="Lage O.M."/>
            <person name="Pohl T."/>
            <person name="Merkel B.J."/>
            <person name="Hornburger P."/>
            <person name="Mueller R.-W."/>
            <person name="Bruemmer F."/>
            <person name="Labrenz M."/>
            <person name="Spormann A.M."/>
            <person name="Op den Camp H."/>
            <person name="Overmann J."/>
            <person name="Amann R."/>
            <person name="Jetten M.S.M."/>
            <person name="Mascher T."/>
            <person name="Medema M.H."/>
            <person name="Devos D.P."/>
            <person name="Kaster A.-K."/>
            <person name="Ovreas L."/>
            <person name="Rohde M."/>
            <person name="Galperin M.Y."/>
            <person name="Jogler C."/>
        </authorList>
    </citation>
    <scope>NUCLEOTIDE SEQUENCE [LARGE SCALE GENOMIC DNA]</scope>
    <source>
        <strain evidence="6 7">Pan216</strain>
    </source>
</reference>